<dbReference type="InterPro" id="IPR011006">
    <property type="entry name" value="CheY-like_superfamily"/>
</dbReference>
<dbReference type="EMBL" id="AP028654">
    <property type="protein sequence ID" value="BEP29136.1"/>
    <property type="molecule type" value="Genomic_DNA"/>
</dbReference>
<evidence type="ECO:0000313" key="6">
    <source>
        <dbReference type="Proteomes" id="UP001321786"/>
    </source>
</evidence>
<dbReference type="InterPro" id="IPR013972">
    <property type="entry name" value="YcbB"/>
</dbReference>
<dbReference type="GO" id="GO:0000160">
    <property type="term" value="P:phosphorelay signal transduction system"/>
    <property type="evidence" value="ECO:0007669"/>
    <property type="project" value="InterPro"/>
</dbReference>
<dbReference type="SMART" id="SM00448">
    <property type="entry name" value="REC"/>
    <property type="match status" value="1"/>
</dbReference>
<dbReference type="Proteomes" id="UP001321786">
    <property type="component" value="Chromosome"/>
</dbReference>
<feature type="domain" description="Response regulatory" evidence="4">
    <location>
        <begin position="2"/>
        <end position="118"/>
    </location>
</feature>
<keyword evidence="3" id="KW-0597">Phosphoprotein</keyword>
<reference evidence="5 6" key="1">
    <citation type="submission" date="2023-08" db="EMBL/GenBank/DDBJ databases">
        <title>Helicovermis profunda gen. nov., sp. nov., a novel mesophilic, fermentative bacterium within the Bacillota from a deep-sea hydrothermal vent chimney.</title>
        <authorList>
            <person name="Miyazaki U."/>
            <person name="Mizutani D."/>
            <person name="Hashimoto Y."/>
            <person name="Tame A."/>
            <person name="Sawayama S."/>
            <person name="Miyazaki J."/>
            <person name="Takai K."/>
            <person name="Nakagawa S."/>
        </authorList>
    </citation>
    <scope>NUCLEOTIDE SEQUENCE [LARGE SCALE GENOMIC DNA]</scope>
    <source>
        <strain evidence="5 6">S502</strain>
    </source>
</reference>
<proteinExistence type="predicted"/>
<keyword evidence="6" id="KW-1185">Reference proteome</keyword>
<dbReference type="Pfam" id="PF00072">
    <property type="entry name" value="Response_reg"/>
    <property type="match status" value="1"/>
</dbReference>
<dbReference type="Pfam" id="PF08664">
    <property type="entry name" value="YcbB"/>
    <property type="match status" value="1"/>
</dbReference>
<evidence type="ECO:0000256" key="1">
    <source>
        <dbReference type="ARBA" id="ARBA00018672"/>
    </source>
</evidence>
<dbReference type="AlphaFoldDB" id="A0AAU9EP74"/>
<dbReference type="PANTHER" id="PTHR43228:SF8">
    <property type="entry name" value="TRANSCRIPTIONAL REGULATORY PROTEIN GLNL"/>
    <property type="match status" value="1"/>
</dbReference>
<comment type="function">
    <text evidence="2">May play the central regulatory role in sporulation. It may be an element of the effector pathway responsible for the activation of sporulation genes in response to nutritional stress. Spo0A may act in concert with spo0H (a sigma factor) to control the expression of some genes that are critical to the sporulation process.</text>
</comment>
<protein>
    <recommendedName>
        <fullName evidence="1">Stage 0 sporulation protein A homolog</fullName>
    </recommendedName>
</protein>
<dbReference type="KEGG" id="hprf:HLPR_14670"/>
<evidence type="ECO:0000256" key="2">
    <source>
        <dbReference type="ARBA" id="ARBA00024867"/>
    </source>
</evidence>
<dbReference type="InterPro" id="IPR001789">
    <property type="entry name" value="Sig_transdc_resp-reg_receiver"/>
</dbReference>
<dbReference type="InterPro" id="IPR052048">
    <property type="entry name" value="ST_Response_Regulator"/>
</dbReference>
<evidence type="ECO:0000259" key="4">
    <source>
        <dbReference type="PROSITE" id="PS50110"/>
    </source>
</evidence>
<dbReference type="SUPFAM" id="SSF52172">
    <property type="entry name" value="CheY-like"/>
    <property type="match status" value="1"/>
</dbReference>
<evidence type="ECO:0000313" key="5">
    <source>
        <dbReference type="EMBL" id="BEP29136.1"/>
    </source>
</evidence>
<gene>
    <name evidence="5" type="ORF">HLPR_14670</name>
</gene>
<evidence type="ECO:0000256" key="3">
    <source>
        <dbReference type="PROSITE-ProRule" id="PRU00169"/>
    </source>
</evidence>
<name>A0AAU9EP74_9FIRM</name>
<dbReference type="PANTHER" id="PTHR43228">
    <property type="entry name" value="TWO-COMPONENT RESPONSE REGULATOR"/>
    <property type="match status" value="1"/>
</dbReference>
<sequence>MKYYLIDDDELIIRILENIIEEECLGEIIGFNSSSKVALEEIPFLSPDVILIDLLMPDMDGINLVKEIKKRSVKSKIVMISQVDEKTLISKAYESGIDFYIHKPINKIELKKVLDNINKISEYENKFEIMKGVFNSEFNKTLNAPSLIKTRVDNITFIFSKLGIVGEKGAKDLLQICEYLIKEKKTTYDLNLQEICKDLTKNPRAMEQRIRRTINKSLLNIASIGLEDYLNDVYTRYSNTLFDFENVKAEMDYLRGKKETGGKINVKKFIDNIIIFSEY</sequence>
<feature type="modified residue" description="4-aspartylphosphate" evidence="3">
    <location>
        <position position="53"/>
    </location>
</feature>
<dbReference type="PROSITE" id="PS50110">
    <property type="entry name" value="RESPONSE_REGULATORY"/>
    <property type="match status" value="1"/>
</dbReference>
<organism evidence="5 6">
    <name type="scientific">Helicovermis profundi</name>
    <dbReference type="NCBI Taxonomy" id="3065157"/>
    <lineage>
        <taxon>Bacteria</taxon>
        <taxon>Bacillati</taxon>
        <taxon>Bacillota</taxon>
        <taxon>Clostridia</taxon>
        <taxon>Helicovermis</taxon>
    </lineage>
</organism>
<accession>A0AAU9EP74</accession>
<dbReference type="RefSeq" id="WP_338534804.1">
    <property type="nucleotide sequence ID" value="NZ_AP028654.1"/>
</dbReference>
<dbReference type="Gene3D" id="3.40.50.2300">
    <property type="match status" value="1"/>
</dbReference>